<keyword evidence="1" id="KW-0805">Transcription regulation</keyword>
<dbReference type="OrthoDB" id="3258243at2"/>
<dbReference type="InterPro" id="IPR000843">
    <property type="entry name" value="HTH_LacI"/>
</dbReference>
<evidence type="ECO:0000256" key="1">
    <source>
        <dbReference type="ARBA" id="ARBA00023015"/>
    </source>
</evidence>
<dbReference type="PANTHER" id="PTHR30146:SF109">
    <property type="entry name" value="HTH-TYPE TRANSCRIPTIONAL REGULATOR GALS"/>
    <property type="match status" value="1"/>
</dbReference>
<dbReference type="CDD" id="cd06267">
    <property type="entry name" value="PBP1_LacI_sugar_binding-like"/>
    <property type="match status" value="1"/>
</dbReference>
<dbReference type="CDD" id="cd01392">
    <property type="entry name" value="HTH_LacI"/>
    <property type="match status" value="1"/>
</dbReference>
<dbReference type="PANTHER" id="PTHR30146">
    <property type="entry name" value="LACI-RELATED TRANSCRIPTIONAL REPRESSOR"/>
    <property type="match status" value="1"/>
</dbReference>
<dbReference type="Proteomes" id="UP000412028">
    <property type="component" value="Unassembled WGS sequence"/>
</dbReference>
<dbReference type="GO" id="GO:0000976">
    <property type="term" value="F:transcription cis-regulatory region binding"/>
    <property type="evidence" value="ECO:0007669"/>
    <property type="project" value="TreeGrafter"/>
</dbReference>
<accession>A0A5M9ZSX3</accession>
<dbReference type="AlphaFoldDB" id="A0A5M9ZSX3"/>
<feature type="domain" description="HTH lacI-type" evidence="5">
    <location>
        <begin position="35"/>
        <end position="89"/>
    </location>
</feature>
<evidence type="ECO:0000256" key="4">
    <source>
        <dbReference type="SAM" id="MobiDB-lite"/>
    </source>
</evidence>
<evidence type="ECO:0000313" key="7">
    <source>
        <dbReference type="Proteomes" id="UP000412028"/>
    </source>
</evidence>
<proteinExistence type="predicted"/>
<name>A0A5M9ZSX3_9BIFI</name>
<dbReference type="InterPro" id="IPR028082">
    <property type="entry name" value="Peripla_BP_I"/>
</dbReference>
<dbReference type="SUPFAM" id="SSF47413">
    <property type="entry name" value="lambda repressor-like DNA-binding domains"/>
    <property type="match status" value="1"/>
</dbReference>
<dbReference type="InterPro" id="IPR046335">
    <property type="entry name" value="LacI/GalR-like_sensor"/>
</dbReference>
<dbReference type="InterPro" id="IPR010982">
    <property type="entry name" value="Lambda_DNA-bd_dom_sf"/>
</dbReference>
<evidence type="ECO:0000256" key="3">
    <source>
        <dbReference type="ARBA" id="ARBA00023163"/>
    </source>
</evidence>
<dbReference type="GO" id="GO:0003700">
    <property type="term" value="F:DNA-binding transcription factor activity"/>
    <property type="evidence" value="ECO:0007669"/>
    <property type="project" value="TreeGrafter"/>
</dbReference>
<dbReference type="EMBL" id="RZUI01000008">
    <property type="protein sequence ID" value="KAA8829942.1"/>
    <property type="molecule type" value="Genomic_DNA"/>
</dbReference>
<keyword evidence="2" id="KW-0238">DNA-binding</keyword>
<dbReference type="Gene3D" id="3.40.50.2300">
    <property type="match status" value="2"/>
</dbReference>
<dbReference type="Pfam" id="PF00356">
    <property type="entry name" value="LacI"/>
    <property type="match status" value="1"/>
</dbReference>
<dbReference type="Gene3D" id="1.10.260.40">
    <property type="entry name" value="lambda repressor-like DNA-binding domains"/>
    <property type="match status" value="1"/>
</dbReference>
<feature type="region of interest" description="Disordered" evidence="4">
    <location>
        <begin position="1"/>
        <end position="26"/>
    </location>
</feature>
<comment type="caution">
    <text evidence="6">The sequence shown here is derived from an EMBL/GenBank/DDBJ whole genome shotgun (WGS) entry which is preliminary data.</text>
</comment>
<protein>
    <submittedName>
        <fullName evidence="6">LacI family transcriptional regulator</fullName>
    </submittedName>
</protein>
<dbReference type="SMART" id="SM00354">
    <property type="entry name" value="HTH_LACI"/>
    <property type="match status" value="1"/>
</dbReference>
<feature type="compositionally biased region" description="Low complexity" evidence="4">
    <location>
        <begin position="12"/>
        <end position="24"/>
    </location>
</feature>
<reference evidence="6 7" key="1">
    <citation type="journal article" date="2019" name="Syst. Appl. Microbiol.">
        <title>Characterization of Bifidobacterium species in feaces of the Egyptian fruit bat: Description of B. vespertilionis sp. nov. and B. rousetti sp. nov.</title>
        <authorList>
            <person name="Modesto M."/>
            <person name="Satti M."/>
            <person name="Watanabe K."/>
            <person name="Puglisi E."/>
            <person name="Morelli L."/>
            <person name="Huang C.-H."/>
            <person name="Liou J.-S."/>
            <person name="Miyashita M."/>
            <person name="Tamura T."/>
            <person name="Saito S."/>
            <person name="Mori K."/>
            <person name="Huang L."/>
            <person name="Sciavilla P."/>
            <person name="Sandri C."/>
            <person name="Spiezio C."/>
            <person name="Vitali F."/>
            <person name="Cavalieri D."/>
            <person name="Perpetuini G."/>
            <person name="Tofalo R."/>
            <person name="Bonetti A."/>
            <person name="Arita M."/>
            <person name="Mattarelli P."/>
        </authorList>
    </citation>
    <scope>NUCLEOTIDE SEQUENCE [LARGE SCALE GENOMIC DNA]</scope>
    <source>
        <strain evidence="6 7">RST7</strain>
    </source>
</reference>
<evidence type="ECO:0000256" key="2">
    <source>
        <dbReference type="ARBA" id="ARBA00023125"/>
    </source>
</evidence>
<evidence type="ECO:0000259" key="5">
    <source>
        <dbReference type="PROSITE" id="PS50932"/>
    </source>
</evidence>
<dbReference type="PROSITE" id="PS50932">
    <property type="entry name" value="HTH_LACI_2"/>
    <property type="match status" value="1"/>
</dbReference>
<sequence length="380" mass="40591">MHVVREVGSMTSPESPMESPAESPVGRRAALGREVRLVDVAADAGVAPSTVSRAFRNPDRVNPATLAVIRESAERLGYVHRPYRRRIGKTAGVISLVVKDTAASSSLLRGAQDEAYASGLAISVIESNRTGQWETSFTEEISETSKGVLIASDRVDSPRLAKLARRVPLVALNRPVHGVSSVVPYAFSGVHQALALLMSNRHAEVVYVSGPDSWADRSRWYAVESVAKSRGMAVRRVGPFESSAEGGGQAARMLQGPSCPSAVIAYNDVIAAGMIAQFARDGVNVPGDVSLITFDDSPLASMMMPLLTSIVIPRERIGAIGVRTLLRMNSMGLYSLSSFGVDDLAALHLDASTVRSFEDPDMLALPTSLIIRESVGPARR</sequence>
<keyword evidence="3" id="KW-0804">Transcription</keyword>
<evidence type="ECO:0000313" key="6">
    <source>
        <dbReference type="EMBL" id="KAA8829942.1"/>
    </source>
</evidence>
<dbReference type="SUPFAM" id="SSF53822">
    <property type="entry name" value="Periplasmic binding protein-like I"/>
    <property type="match status" value="1"/>
</dbReference>
<gene>
    <name evidence="6" type="ORF">EMO89_07405</name>
</gene>
<organism evidence="6 7">
    <name type="scientific">Bifidobacterium tissieri</name>
    <dbReference type="NCBI Taxonomy" id="1630162"/>
    <lineage>
        <taxon>Bacteria</taxon>
        <taxon>Bacillati</taxon>
        <taxon>Actinomycetota</taxon>
        <taxon>Actinomycetes</taxon>
        <taxon>Bifidobacteriales</taxon>
        <taxon>Bifidobacteriaceae</taxon>
        <taxon>Bifidobacterium</taxon>
    </lineage>
</organism>
<dbReference type="Pfam" id="PF13377">
    <property type="entry name" value="Peripla_BP_3"/>
    <property type="match status" value="1"/>
</dbReference>